<evidence type="ECO:0000313" key="3">
    <source>
        <dbReference type="Proteomes" id="UP000482155"/>
    </source>
</evidence>
<sequence>MKTSNLLSLLGMAAVQSPRKVIALVLLALIAVAMTFSYVGYLVITMLSLQFDTSRFLAGLMLGVLFARFPRVREGKLGTIGLLPKPARQPVMAAILVFCLLRYLQGGQAGEAAAIGVGLLLILGFAALRKKLAGRFNAFKADVFTQPQGNGAARGARVDHDVIDVEFREKKE</sequence>
<evidence type="ECO:0000313" key="2">
    <source>
        <dbReference type="EMBL" id="NEX61911.1"/>
    </source>
</evidence>
<feature type="transmembrane region" description="Helical" evidence="1">
    <location>
        <begin position="112"/>
        <end position="128"/>
    </location>
</feature>
<reference evidence="2 3" key="1">
    <citation type="submission" date="2020-02" db="EMBL/GenBank/DDBJ databases">
        <authorList>
            <person name="Kim M.K."/>
        </authorList>
    </citation>
    <scope>NUCLEOTIDE SEQUENCE [LARGE SCALE GENOMIC DNA]</scope>
    <source>
        <strain evidence="2 3">17J57-3</strain>
    </source>
</reference>
<keyword evidence="1" id="KW-0472">Membrane</keyword>
<proteinExistence type="predicted"/>
<dbReference type="EMBL" id="JAAIVB010000040">
    <property type="protein sequence ID" value="NEX61911.1"/>
    <property type="molecule type" value="Genomic_DNA"/>
</dbReference>
<organism evidence="2 3">
    <name type="scientific">Noviherbaspirillum galbum</name>
    <dbReference type="NCBI Taxonomy" id="2709383"/>
    <lineage>
        <taxon>Bacteria</taxon>
        <taxon>Pseudomonadati</taxon>
        <taxon>Pseudomonadota</taxon>
        <taxon>Betaproteobacteria</taxon>
        <taxon>Burkholderiales</taxon>
        <taxon>Oxalobacteraceae</taxon>
        <taxon>Noviherbaspirillum</taxon>
    </lineage>
</organism>
<keyword evidence="1" id="KW-0812">Transmembrane</keyword>
<gene>
    <name evidence="2" type="ORF">G3574_12560</name>
</gene>
<dbReference type="Proteomes" id="UP000482155">
    <property type="component" value="Unassembled WGS sequence"/>
</dbReference>
<dbReference type="RefSeq" id="WP_163963608.1">
    <property type="nucleotide sequence ID" value="NZ_JAAIVB010000040.1"/>
</dbReference>
<feature type="transmembrane region" description="Helical" evidence="1">
    <location>
        <begin position="21"/>
        <end position="47"/>
    </location>
</feature>
<name>A0A6B3SM60_9BURK</name>
<keyword evidence="3" id="KW-1185">Reference proteome</keyword>
<accession>A0A6B3SM60</accession>
<comment type="caution">
    <text evidence="2">The sequence shown here is derived from an EMBL/GenBank/DDBJ whole genome shotgun (WGS) entry which is preliminary data.</text>
</comment>
<keyword evidence="1" id="KW-1133">Transmembrane helix</keyword>
<dbReference type="AlphaFoldDB" id="A0A6B3SM60"/>
<evidence type="ECO:0000256" key="1">
    <source>
        <dbReference type="SAM" id="Phobius"/>
    </source>
</evidence>
<protein>
    <submittedName>
        <fullName evidence="2">Uncharacterized protein</fullName>
    </submittedName>
</protein>